<dbReference type="RefSeq" id="WP_378384240.1">
    <property type="nucleotide sequence ID" value="NZ_JBHLWM010000001.1"/>
</dbReference>
<dbReference type="GO" id="GO:0008483">
    <property type="term" value="F:transaminase activity"/>
    <property type="evidence" value="ECO:0007669"/>
    <property type="project" value="UniProtKB-KW"/>
</dbReference>
<dbReference type="EMBL" id="JBHLWM010000001">
    <property type="protein sequence ID" value="MFC0239434.1"/>
    <property type="molecule type" value="Genomic_DNA"/>
</dbReference>
<dbReference type="InterPro" id="IPR005814">
    <property type="entry name" value="Aminotrans_3"/>
</dbReference>
<evidence type="ECO:0000256" key="1">
    <source>
        <dbReference type="ARBA" id="ARBA00001933"/>
    </source>
</evidence>
<reference evidence="5 6" key="1">
    <citation type="submission" date="2024-09" db="EMBL/GenBank/DDBJ databases">
        <authorList>
            <person name="Sun Q."/>
            <person name="Mori K."/>
        </authorList>
    </citation>
    <scope>NUCLEOTIDE SEQUENCE [LARGE SCALE GENOMIC DNA]</scope>
    <source>
        <strain evidence="5 6">KCTC 23279</strain>
    </source>
</reference>
<evidence type="ECO:0000256" key="2">
    <source>
        <dbReference type="ARBA" id="ARBA00008954"/>
    </source>
</evidence>
<dbReference type="Gene3D" id="3.90.1150.10">
    <property type="entry name" value="Aspartate Aminotransferase, domain 1"/>
    <property type="match status" value="1"/>
</dbReference>
<dbReference type="PIRSF" id="PIRSF000521">
    <property type="entry name" value="Transaminase_4ab_Lys_Orn"/>
    <property type="match status" value="1"/>
</dbReference>
<proteinExistence type="inferred from homology"/>
<evidence type="ECO:0000256" key="3">
    <source>
        <dbReference type="ARBA" id="ARBA00022898"/>
    </source>
</evidence>
<evidence type="ECO:0000313" key="5">
    <source>
        <dbReference type="EMBL" id="MFC0239434.1"/>
    </source>
</evidence>
<dbReference type="PANTHER" id="PTHR45688:SF13">
    <property type="entry name" value="ALANINE--GLYOXYLATE AMINOTRANSFERASE 2-LIKE"/>
    <property type="match status" value="1"/>
</dbReference>
<gene>
    <name evidence="5" type="ORF">ACFFJ6_03100</name>
</gene>
<keyword evidence="5" id="KW-0808">Transferase</keyword>
<dbReference type="Proteomes" id="UP001589775">
    <property type="component" value="Unassembled WGS sequence"/>
</dbReference>
<dbReference type="InterPro" id="IPR015421">
    <property type="entry name" value="PyrdxlP-dep_Trfase_major"/>
</dbReference>
<dbReference type="CDD" id="cd00610">
    <property type="entry name" value="OAT_like"/>
    <property type="match status" value="1"/>
</dbReference>
<comment type="caution">
    <text evidence="5">The sequence shown here is derived from an EMBL/GenBank/DDBJ whole genome shotgun (WGS) entry which is preliminary data.</text>
</comment>
<dbReference type="Gene3D" id="3.40.640.10">
    <property type="entry name" value="Type I PLP-dependent aspartate aminotransferase-like (Major domain)"/>
    <property type="match status" value="1"/>
</dbReference>
<dbReference type="SUPFAM" id="SSF53383">
    <property type="entry name" value="PLP-dependent transferases"/>
    <property type="match status" value="1"/>
</dbReference>
<keyword evidence="3 4" id="KW-0663">Pyridoxal phosphate</keyword>
<dbReference type="InterPro" id="IPR015422">
    <property type="entry name" value="PyrdxlP-dep_Trfase_small"/>
</dbReference>
<evidence type="ECO:0000313" key="6">
    <source>
        <dbReference type="Proteomes" id="UP001589775"/>
    </source>
</evidence>
<protein>
    <submittedName>
        <fullName evidence="5">Aspartate aminotransferase family protein</fullName>
    </submittedName>
</protein>
<keyword evidence="5" id="KW-0032">Aminotransferase</keyword>
<dbReference type="InterPro" id="IPR015424">
    <property type="entry name" value="PyrdxlP-dep_Trfase"/>
</dbReference>
<dbReference type="InterPro" id="IPR049704">
    <property type="entry name" value="Aminotrans_3_PPA_site"/>
</dbReference>
<accession>A0ABV6EMK7</accession>
<name>A0ABV6EMK7_9BRAD</name>
<sequence length="459" mass="48584">MHSSQANVEGGHVARDKEILALNAFDPNAAGPADPELRAALQRRMRSFGSSSVLFYQEPIRMVRAEGVWMIDADGRRYLDVYNNVPSVGHSHPAVVAAISRQAAQLNTHTRYLNDVVDSYAERLLATFPEPISQLVLTCTGSEANDLALRIAGAATGGCGFVVTESAYHGNTTAVSDVSPSSWPGRQPPAHVRVVPAPESFRDPGDDIGARFARSIEQAIADLQRAGIGFAGLLVDTIFSSDGVYADPPGFLAAAVDVVHAHGGLFIADEVQPGFGRTGTAFWGFARHGVEPDIVTMGKPMGNGFPMGGVATRPELIDRFTAATKYFNTFGGNPVAAAAGLAVLDVIRDEGLMDNASRVGGYLMDGLREIGNRHIQIGDVRGSGLFIGLELVRDRETKTPAPEIATAVINGLREHGILIGAAGPFGSTLKIRPPLCFTRDHADIVVSACDAVLKALPAD</sequence>
<keyword evidence="6" id="KW-1185">Reference proteome</keyword>
<dbReference type="Pfam" id="PF00202">
    <property type="entry name" value="Aminotran_3"/>
    <property type="match status" value="1"/>
</dbReference>
<comment type="similarity">
    <text evidence="2 4">Belongs to the class-III pyridoxal-phosphate-dependent aminotransferase family.</text>
</comment>
<dbReference type="PANTHER" id="PTHR45688">
    <property type="match status" value="1"/>
</dbReference>
<organism evidence="5 6">
    <name type="scientific">Rhodopseudomonas telluris</name>
    <dbReference type="NCBI Taxonomy" id="644215"/>
    <lineage>
        <taxon>Bacteria</taxon>
        <taxon>Pseudomonadati</taxon>
        <taxon>Pseudomonadota</taxon>
        <taxon>Alphaproteobacteria</taxon>
        <taxon>Hyphomicrobiales</taxon>
        <taxon>Nitrobacteraceae</taxon>
        <taxon>Rhodopseudomonas</taxon>
    </lineage>
</organism>
<comment type="cofactor">
    <cofactor evidence="1">
        <name>pyridoxal 5'-phosphate</name>
        <dbReference type="ChEBI" id="CHEBI:597326"/>
    </cofactor>
</comment>
<dbReference type="PROSITE" id="PS00600">
    <property type="entry name" value="AA_TRANSFER_CLASS_3"/>
    <property type="match status" value="1"/>
</dbReference>
<evidence type="ECO:0000256" key="4">
    <source>
        <dbReference type="RuleBase" id="RU003560"/>
    </source>
</evidence>